<evidence type="ECO:0000313" key="3">
    <source>
        <dbReference type="Proteomes" id="UP000235388"/>
    </source>
</evidence>
<protein>
    <recommendedName>
        <fullName evidence="1">Tet-like 2OG-Fe(II) oxygenase domain-containing protein</fullName>
    </recommendedName>
</protein>
<evidence type="ECO:0000259" key="1">
    <source>
        <dbReference type="Pfam" id="PF20515"/>
    </source>
</evidence>
<dbReference type="OrthoDB" id="2519184at2759"/>
<name>A0A2N5VSR0_9BASI</name>
<evidence type="ECO:0000313" key="2">
    <source>
        <dbReference type="EMBL" id="PLW53021.1"/>
    </source>
</evidence>
<proteinExistence type="predicted"/>
<organism evidence="2 3">
    <name type="scientific">Puccinia coronata f. sp. avenae</name>
    <dbReference type="NCBI Taxonomy" id="200324"/>
    <lineage>
        <taxon>Eukaryota</taxon>
        <taxon>Fungi</taxon>
        <taxon>Dikarya</taxon>
        <taxon>Basidiomycota</taxon>
        <taxon>Pucciniomycotina</taxon>
        <taxon>Pucciniomycetes</taxon>
        <taxon>Pucciniales</taxon>
        <taxon>Pucciniaceae</taxon>
        <taxon>Puccinia</taxon>
    </lineage>
</organism>
<accession>A0A2N5VSR0</accession>
<reference evidence="2 3" key="1">
    <citation type="submission" date="2017-11" db="EMBL/GenBank/DDBJ databases">
        <title>De novo assembly and phasing of dikaryotic genomes from two isolates of Puccinia coronata f. sp. avenae, the causal agent of oat crown rust.</title>
        <authorList>
            <person name="Miller M.E."/>
            <person name="Zhang Y."/>
            <person name="Omidvar V."/>
            <person name="Sperschneider J."/>
            <person name="Schwessinger B."/>
            <person name="Raley C."/>
            <person name="Palmer J.M."/>
            <person name="Garnica D."/>
            <person name="Upadhyaya N."/>
            <person name="Rathjen J."/>
            <person name="Taylor J.M."/>
            <person name="Park R.F."/>
            <person name="Dodds P.N."/>
            <person name="Hirsch C.D."/>
            <person name="Kianian S.F."/>
            <person name="Figueroa M."/>
        </authorList>
    </citation>
    <scope>NUCLEOTIDE SEQUENCE [LARGE SCALE GENOMIC DNA]</scope>
    <source>
        <strain evidence="2">12NC29</strain>
    </source>
</reference>
<sequence length="842" mass="93728">MLKGAETKGKNQARIRKRFKNQHLILNRQINPNGMTGRGQKIMWSLRNYHHCHLYPAIAKEKKKPPRKPNSKELQHAKQIVDNFHSFHHSTVIILDKSNNNDIIAIIEFTPLEELSLKEREDINFVTTFLHQSKKYVNPVGPARAWGGKMWAIGWRKSMKALELLGLYLKLPAIRRSPREYCKLVLQTPRVSRILGGMFRTLAQIPFLSNQQIMRDNKIPSFASPEFAMPLTEFDCSPHITFTTNSFYNAPHFDKGDLSTYAFALFVPTRSKDGTLIDSSDPYDVSGGRFVFPDYNFYIDFKQKGIVKMIWAANRYKHCTLPTVETKAYTRMAMSLQINKKTATTSRDIHTVSSYRPLGCPTHHSSATLAASKQKLPSLTTSLTDLLRQYNLLAAGNPLSSGSSLLSIASPVLYDSAATLWRDSRFGSRSSHLQSEFNLQLSLDKHVLGLVPSHSLLSSYFRPGVFLTNFLPRTSRMNEELRSILSDKSALGENLAALHCQPCALRLGCSSSSHLRLDMNLQLSLDKHLLGLVPSHSLLSSYFRPGVFSTNFLPRTSRMNEELRSILSNKSALGENEDTDDAGNFRRLDYLGLDADSPTVPHQPQSAFVGSSFYHLLKAGYPQPNTMGSSANPSLSALANQMRASTISACRPKANTLGGASLLAGISGYSSPMAFSAAAAAAAVQPSHCDRHSPWEVSFGIFAASDISRREEIILPLEWDDQHLVHLLPRSLSHSTAFEAQQQRTPSWPATCIQFLPSSMSDLRLLSCKLAAATLTFLGLMTGQPMIPDNPDVSPDSEALEFTSISSLKETQLQLALLALHSYAEQPIPQPVKEEVTKKKKK</sequence>
<keyword evidence="3" id="KW-1185">Reference proteome</keyword>
<dbReference type="InterPro" id="IPR046798">
    <property type="entry name" value="2OG-FeII_Oxy_6"/>
</dbReference>
<feature type="domain" description="Tet-like 2OG-Fe(II) oxygenase" evidence="1">
    <location>
        <begin position="118"/>
        <end position="322"/>
    </location>
</feature>
<dbReference type="Proteomes" id="UP000235388">
    <property type="component" value="Unassembled WGS sequence"/>
</dbReference>
<comment type="caution">
    <text evidence="2">The sequence shown here is derived from an EMBL/GenBank/DDBJ whole genome shotgun (WGS) entry which is preliminary data.</text>
</comment>
<dbReference type="Pfam" id="PF20515">
    <property type="entry name" value="2OG-FeII_Oxy_6"/>
    <property type="match status" value="1"/>
</dbReference>
<dbReference type="EMBL" id="PGCJ01000069">
    <property type="protein sequence ID" value="PLW53021.1"/>
    <property type="molecule type" value="Genomic_DNA"/>
</dbReference>
<dbReference type="AlphaFoldDB" id="A0A2N5VSR0"/>
<gene>
    <name evidence="2" type="ORF">PCANC_10736</name>
</gene>